<evidence type="ECO:0000313" key="2">
    <source>
        <dbReference type="EMBL" id="OCF25857.1"/>
    </source>
</evidence>
<feature type="compositionally biased region" description="Acidic residues" evidence="1">
    <location>
        <begin position="126"/>
        <end position="180"/>
    </location>
</feature>
<feature type="compositionally biased region" description="Basic and acidic residues" evidence="1">
    <location>
        <begin position="213"/>
        <end position="225"/>
    </location>
</feature>
<evidence type="ECO:0000256" key="1">
    <source>
        <dbReference type="SAM" id="MobiDB-lite"/>
    </source>
</evidence>
<evidence type="ECO:0000313" key="3">
    <source>
        <dbReference type="EMBL" id="WVW78205.1"/>
    </source>
</evidence>
<accession>A0A1B9G479</accession>
<reference evidence="2" key="1">
    <citation type="submission" date="2013-07" db="EMBL/GenBank/DDBJ databases">
        <title>The Genome Sequence of Cryptococcus bestiolae CBS10118.</title>
        <authorList>
            <consortium name="The Broad Institute Genome Sequencing Platform"/>
            <person name="Cuomo C."/>
            <person name="Litvintseva A."/>
            <person name="Chen Y."/>
            <person name="Heitman J."/>
            <person name="Sun S."/>
            <person name="Springer D."/>
            <person name="Dromer F."/>
            <person name="Young S.K."/>
            <person name="Zeng Q."/>
            <person name="Gargeya S."/>
            <person name="Fitzgerald M."/>
            <person name="Abouelleil A."/>
            <person name="Alvarado L."/>
            <person name="Berlin A.M."/>
            <person name="Chapman S.B."/>
            <person name="Dewar J."/>
            <person name="Goldberg J."/>
            <person name="Griggs A."/>
            <person name="Gujja S."/>
            <person name="Hansen M."/>
            <person name="Howarth C."/>
            <person name="Imamovic A."/>
            <person name="Larimer J."/>
            <person name="McCowan C."/>
            <person name="Murphy C."/>
            <person name="Pearson M."/>
            <person name="Priest M."/>
            <person name="Roberts A."/>
            <person name="Saif S."/>
            <person name="Shea T."/>
            <person name="Sykes S."/>
            <person name="Wortman J."/>
            <person name="Nusbaum C."/>
            <person name="Birren B."/>
        </authorList>
    </citation>
    <scope>NUCLEOTIDE SEQUENCE [LARGE SCALE GENOMIC DNA]</scope>
    <source>
        <strain evidence="2">CBS 10118</strain>
    </source>
</reference>
<gene>
    <name evidence="2" type="ORF">I302_03531</name>
    <name evidence="3" type="ORF">I302_100156</name>
</gene>
<feature type="region of interest" description="Disordered" evidence="1">
    <location>
        <begin position="437"/>
        <end position="457"/>
    </location>
</feature>
<feature type="compositionally biased region" description="Basic and acidic residues" evidence="1">
    <location>
        <begin position="239"/>
        <end position="251"/>
    </location>
</feature>
<feature type="region of interest" description="Disordered" evidence="1">
    <location>
        <begin position="566"/>
        <end position="585"/>
    </location>
</feature>
<feature type="region of interest" description="Disordered" evidence="1">
    <location>
        <begin position="480"/>
        <end position="555"/>
    </location>
</feature>
<reference evidence="3" key="4">
    <citation type="submission" date="2024-02" db="EMBL/GenBank/DDBJ databases">
        <title>Comparative genomics of Cryptococcus and Kwoniella reveals pathogenesis evolution and contrasting modes of karyotype evolution via chromosome fusion or intercentromeric recombination.</title>
        <authorList>
            <person name="Coelho M.A."/>
            <person name="David-Palma M."/>
            <person name="Shea T."/>
            <person name="Bowers K."/>
            <person name="McGinley-Smith S."/>
            <person name="Mohammad A.W."/>
            <person name="Gnirke A."/>
            <person name="Yurkov A.M."/>
            <person name="Nowrousian M."/>
            <person name="Sun S."/>
            <person name="Cuomo C.A."/>
            <person name="Heitman J."/>
        </authorList>
    </citation>
    <scope>NUCLEOTIDE SEQUENCE</scope>
    <source>
        <strain evidence="3">CBS 10118</strain>
    </source>
</reference>
<protein>
    <submittedName>
        <fullName evidence="2">Uncharacterized protein</fullName>
    </submittedName>
</protein>
<feature type="region of interest" description="Disordered" evidence="1">
    <location>
        <begin position="596"/>
        <end position="667"/>
    </location>
</feature>
<proteinExistence type="predicted"/>
<dbReference type="GeneID" id="30207930"/>
<dbReference type="RefSeq" id="XP_019046927.1">
    <property type="nucleotide sequence ID" value="XM_019190179.1"/>
</dbReference>
<evidence type="ECO:0000313" key="4">
    <source>
        <dbReference type="Proteomes" id="UP000092730"/>
    </source>
</evidence>
<reference evidence="3" key="2">
    <citation type="submission" date="2013-07" db="EMBL/GenBank/DDBJ databases">
        <authorList>
            <consortium name="The Broad Institute Genome Sequencing Platform"/>
            <person name="Cuomo C."/>
            <person name="Litvintseva A."/>
            <person name="Chen Y."/>
            <person name="Heitman J."/>
            <person name="Sun S."/>
            <person name="Springer D."/>
            <person name="Dromer F."/>
            <person name="Young S.K."/>
            <person name="Zeng Q."/>
            <person name="Gargeya S."/>
            <person name="Fitzgerald M."/>
            <person name="Abouelleil A."/>
            <person name="Alvarado L."/>
            <person name="Berlin A.M."/>
            <person name="Chapman S.B."/>
            <person name="Dewar J."/>
            <person name="Goldberg J."/>
            <person name="Griggs A."/>
            <person name="Gujja S."/>
            <person name="Hansen M."/>
            <person name="Howarth C."/>
            <person name="Imamovic A."/>
            <person name="Larimer J."/>
            <person name="McCowan C."/>
            <person name="Murphy C."/>
            <person name="Pearson M."/>
            <person name="Priest M."/>
            <person name="Roberts A."/>
            <person name="Saif S."/>
            <person name="Shea T."/>
            <person name="Sykes S."/>
            <person name="Wortman J."/>
            <person name="Nusbaum C."/>
            <person name="Birren B."/>
        </authorList>
    </citation>
    <scope>NUCLEOTIDE SEQUENCE</scope>
    <source>
        <strain evidence="3">CBS 10118</strain>
    </source>
</reference>
<feature type="region of interest" description="Disordered" evidence="1">
    <location>
        <begin position="1"/>
        <end position="271"/>
    </location>
</feature>
<keyword evidence="4" id="KW-1185">Reference proteome</keyword>
<dbReference type="EMBL" id="KI894020">
    <property type="protein sequence ID" value="OCF25857.1"/>
    <property type="molecule type" value="Genomic_DNA"/>
</dbReference>
<feature type="compositionally biased region" description="Polar residues" evidence="1">
    <location>
        <begin position="192"/>
        <end position="202"/>
    </location>
</feature>
<dbReference type="EMBL" id="CP144541">
    <property type="protein sequence ID" value="WVW78205.1"/>
    <property type="molecule type" value="Genomic_DNA"/>
</dbReference>
<name>A0A1B9G479_9TREE</name>
<organism evidence="2">
    <name type="scientific">Kwoniella bestiolae CBS 10118</name>
    <dbReference type="NCBI Taxonomy" id="1296100"/>
    <lineage>
        <taxon>Eukaryota</taxon>
        <taxon>Fungi</taxon>
        <taxon>Dikarya</taxon>
        <taxon>Basidiomycota</taxon>
        <taxon>Agaricomycotina</taxon>
        <taxon>Tremellomycetes</taxon>
        <taxon>Tremellales</taxon>
        <taxon>Cryptococcaceae</taxon>
        <taxon>Kwoniella</taxon>
    </lineage>
</organism>
<feature type="compositionally biased region" description="Pro residues" evidence="1">
    <location>
        <begin position="617"/>
        <end position="627"/>
    </location>
</feature>
<feature type="compositionally biased region" description="Low complexity" evidence="1">
    <location>
        <begin position="43"/>
        <end position="75"/>
    </location>
</feature>
<dbReference type="STRING" id="1296100.A0A1B9G479"/>
<reference evidence="2" key="3">
    <citation type="submission" date="2014-01" db="EMBL/GenBank/DDBJ databases">
        <title>Evolution of pathogenesis and genome organization in the Tremellales.</title>
        <authorList>
            <person name="Cuomo C."/>
            <person name="Litvintseva A."/>
            <person name="Heitman J."/>
            <person name="Chen Y."/>
            <person name="Sun S."/>
            <person name="Springer D."/>
            <person name="Dromer F."/>
            <person name="Young S."/>
            <person name="Zeng Q."/>
            <person name="Chapman S."/>
            <person name="Gujja S."/>
            <person name="Saif S."/>
            <person name="Birren B."/>
        </authorList>
    </citation>
    <scope>NUCLEOTIDE SEQUENCE</scope>
    <source>
        <strain evidence="2">CBS 10118</strain>
    </source>
</reference>
<dbReference type="VEuPathDB" id="FungiDB:I302_03531"/>
<feature type="compositionally biased region" description="Polar residues" evidence="1">
    <location>
        <begin position="490"/>
        <end position="504"/>
    </location>
</feature>
<dbReference type="AlphaFoldDB" id="A0A1B9G479"/>
<dbReference type="OrthoDB" id="20886at2759"/>
<dbReference type="KEGG" id="kbi:30207930"/>
<sequence>MSSSLVLSPDPHTISVPEPPHSHTRPQRSTRTAVNYSERAPDRSSISPTSTTPTRSAAMSTRSRRSISSSLSAADRSPDKRSLFIGRRTLSPLFNSEGKDAALGLILGDEASTEEEASEESKAALEEEGEEEVDEDMEEEDPDVDIGSNGEEELEEEVEEEDQDSKESVDETENLEDVEDTQTPVKAAQSALAVSTTDITIPTSTRVTRQRTRSPEKKPMDEPTKKSVLRLVFGKKRKAEAEAEPTEREETPAGVTIATEEPVISQDANHDAVFEELRDDARKRMPRKKRKWLKKGEVDPDDPVAVARQRERHKLIDEAIEDLNKQEEMLLKDAHPQLLWLWEELERRRELQFNWLEARHEATIGDLERLRDHEAKVAKSDFKIKREELANTMIKENRQKMARTAAERTALKRLPGSTPGLRGGRGGGGWPVATDTLLSNGEQPVVPLTSGDDPSMRRDISRTLQSLAFADAKADLDKVESLKIKRQHRSSTPPNVPARSSASHRSLRPHPVEPQRDVKPARVVQQQPFHAGPRTYQPSPSTSTYRPSSIWDPPKSSIIPQVTKNGAPRPPSPVRLNPPIVGHNLNHRVDRMPTTSLGYDSHTSHLASVQKPQTTRLPPPHPRPIPGLPFARSPPQYHPNPKIQDQPRRIWGPPSTSWNPLGFPRRA</sequence>
<dbReference type="Proteomes" id="UP000092730">
    <property type="component" value="Chromosome 1"/>
</dbReference>
<feature type="compositionally biased region" description="Low complexity" evidence="1">
    <location>
        <begin position="533"/>
        <end position="549"/>
    </location>
</feature>
<feature type="compositionally biased region" description="Basic and acidic residues" evidence="1">
    <location>
        <begin position="510"/>
        <end position="520"/>
    </location>
</feature>